<proteinExistence type="predicted"/>
<dbReference type="EMBL" id="PGGS01000194">
    <property type="protein sequence ID" value="PNH07154.1"/>
    <property type="molecule type" value="Genomic_DNA"/>
</dbReference>
<comment type="caution">
    <text evidence="3">The sequence shown here is derived from an EMBL/GenBank/DDBJ whole genome shotgun (WGS) entry which is preliminary data.</text>
</comment>
<name>A0A2J8A3R6_9CHLO</name>
<dbReference type="OrthoDB" id="511716at2759"/>
<keyword evidence="4" id="KW-1185">Reference proteome</keyword>
<keyword evidence="2" id="KW-0472">Membrane</keyword>
<reference evidence="3 4" key="1">
    <citation type="journal article" date="2017" name="Mol. Biol. Evol.">
        <title>The 4-celled Tetrabaena socialis nuclear genome reveals the essential components for genetic control of cell number at the origin of multicellularity in the volvocine lineage.</title>
        <authorList>
            <person name="Featherston J."/>
            <person name="Arakaki Y."/>
            <person name="Hanschen E.R."/>
            <person name="Ferris P.J."/>
            <person name="Michod R.E."/>
            <person name="Olson B.J.S.C."/>
            <person name="Nozaki H."/>
            <person name="Durand P.M."/>
        </authorList>
    </citation>
    <scope>NUCLEOTIDE SEQUENCE [LARGE SCALE GENOMIC DNA]</scope>
    <source>
        <strain evidence="3 4">NIES-571</strain>
    </source>
</reference>
<protein>
    <submittedName>
        <fullName evidence="3">Uncharacterized protein</fullName>
    </submittedName>
</protein>
<keyword evidence="2" id="KW-0812">Transmembrane</keyword>
<accession>A0A2J8A3R6</accession>
<evidence type="ECO:0000313" key="3">
    <source>
        <dbReference type="EMBL" id="PNH07154.1"/>
    </source>
</evidence>
<gene>
    <name evidence="3" type="ORF">TSOC_006403</name>
</gene>
<feature type="region of interest" description="Disordered" evidence="1">
    <location>
        <begin position="50"/>
        <end position="78"/>
    </location>
</feature>
<dbReference type="Proteomes" id="UP000236333">
    <property type="component" value="Unassembled WGS sequence"/>
</dbReference>
<dbReference type="AlphaFoldDB" id="A0A2J8A3R6"/>
<organism evidence="3 4">
    <name type="scientific">Tetrabaena socialis</name>
    <dbReference type="NCBI Taxonomy" id="47790"/>
    <lineage>
        <taxon>Eukaryota</taxon>
        <taxon>Viridiplantae</taxon>
        <taxon>Chlorophyta</taxon>
        <taxon>core chlorophytes</taxon>
        <taxon>Chlorophyceae</taxon>
        <taxon>CS clade</taxon>
        <taxon>Chlamydomonadales</taxon>
        <taxon>Tetrabaenaceae</taxon>
        <taxon>Tetrabaena</taxon>
    </lineage>
</organism>
<feature type="transmembrane region" description="Helical" evidence="2">
    <location>
        <begin position="103"/>
        <end position="126"/>
    </location>
</feature>
<evidence type="ECO:0000313" key="4">
    <source>
        <dbReference type="Proteomes" id="UP000236333"/>
    </source>
</evidence>
<evidence type="ECO:0000256" key="2">
    <source>
        <dbReference type="SAM" id="Phobius"/>
    </source>
</evidence>
<keyword evidence="2" id="KW-1133">Transmembrane helix</keyword>
<evidence type="ECO:0000256" key="1">
    <source>
        <dbReference type="SAM" id="MobiDB-lite"/>
    </source>
</evidence>
<sequence>MQSAADTLLAKARERYEAGDRMTAMKYYEEVLKEITIQLRKFSQQVQNAMANRAPAERPYGKGKAASSGRRPAAGQDLDSILGSATSDEAQVDTSVPAIIRRVAILLLVGSGLGVALWFLGLEVLFPKGI</sequence>